<evidence type="ECO:0000313" key="2">
    <source>
        <dbReference type="Proteomes" id="UP000789508"/>
    </source>
</evidence>
<protein>
    <submittedName>
        <fullName evidence="1">3844_t:CDS:1</fullName>
    </submittedName>
</protein>
<reference evidence="1" key="1">
    <citation type="submission" date="2021-06" db="EMBL/GenBank/DDBJ databases">
        <authorList>
            <person name="Kallberg Y."/>
            <person name="Tangrot J."/>
            <person name="Rosling A."/>
        </authorList>
    </citation>
    <scope>NUCLEOTIDE SEQUENCE</scope>
    <source>
        <strain evidence="1">FL130A</strain>
    </source>
</reference>
<dbReference type="Proteomes" id="UP000789508">
    <property type="component" value="Unassembled WGS sequence"/>
</dbReference>
<name>A0A9N9DPH5_9GLOM</name>
<proteinExistence type="predicted"/>
<comment type="caution">
    <text evidence="1">The sequence shown here is derived from an EMBL/GenBank/DDBJ whole genome shotgun (WGS) entry which is preliminary data.</text>
</comment>
<dbReference type="EMBL" id="CAJVPS010009015">
    <property type="protein sequence ID" value="CAG8647028.1"/>
    <property type="molecule type" value="Genomic_DNA"/>
</dbReference>
<dbReference type="OrthoDB" id="2349656at2759"/>
<keyword evidence="2" id="KW-1185">Reference proteome</keyword>
<gene>
    <name evidence="1" type="ORF">ALEPTO_LOCUS9898</name>
</gene>
<sequence>MSSKLYQGIFIPYSGRPEEVELNIESGGIRQKLNCELTDNVTLRVKDYKLCLFCDDVGIRKRLPVNPLATRLVCSLFGNTTYPLPVIGNILLLDDEKNLTIKDLSSLLKAPTDIPHTEEIANCLIADLFQVKVPYEVSFKKEFSVIHIVCREVSGKENVSQLKPTIQRICYLGDDMESLSIDNDYWNYIVVQVKNIDRIKTTESKKLLKPFRVVIDGKESVFQDESIINKKISNILSMLLLSAEEVTYSEHGYKNDITTNLVEKIDESRNKFDKSSLKQVDY</sequence>
<organism evidence="1 2">
    <name type="scientific">Ambispora leptoticha</name>
    <dbReference type="NCBI Taxonomy" id="144679"/>
    <lineage>
        <taxon>Eukaryota</taxon>
        <taxon>Fungi</taxon>
        <taxon>Fungi incertae sedis</taxon>
        <taxon>Mucoromycota</taxon>
        <taxon>Glomeromycotina</taxon>
        <taxon>Glomeromycetes</taxon>
        <taxon>Archaeosporales</taxon>
        <taxon>Ambisporaceae</taxon>
        <taxon>Ambispora</taxon>
    </lineage>
</organism>
<accession>A0A9N9DPH5</accession>
<dbReference type="AlphaFoldDB" id="A0A9N9DPH5"/>
<evidence type="ECO:0000313" key="1">
    <source>
        <dbReference type="EMBL" id="CAG8647028.1"/>
    </source>
</evidence>